<accession>A0ABU9D9X1</accession>
<name>A0ABU9D9X1_9PROT</name>
<evidence type="ECO:0000313" key="19">
    <source>
        <dbReference type="Proteomes" id="UP001446205"/>
    </source>
</evidence>
<evidence type="ECO:0000256" key="8">
    <source>
        <dbReference type="ARBA" id="ARBA00023065"/>
    </source>
</evidence>
<comment type="subcellular location">
    <subcellularLocation>
        <location evidence="15">Cell membrane</location>
        <topology evidence="15">Single-pass membrane protein</topology>
    </subcellularLocation>
    <subcellularLocation>
        <location evidence="14">Endomembrane system</location>
        <topology evidence="14">Single-pass membrane protein</topology>
    </subcellularLocation>
</comment>
<evidence type="ECO:0000256" key="13">
    <source>
        <dbReference type="ARBA" id="ARBA00026054"/>
    </source>
</evidence>
<keyword evidence="2 15" id="KW-0813">Transport</keyword>
<gene>
    <name evidence="15" type="primary">atpF</name>
    <name evidence="18" type="ORF">WOB96_07565</name>
</gene>
<comment type="caution">
    <text evidence="18">The sequence shown here is derived from an EMBL/GenBank/DDBJ whole genome shotgun (WGS) entry which is preliminary data.</text>
</comment>
<dbReference type="InterPro" id="IPR050059">
    <property type="entry name" value="ATP_synthase_B_chain"/>
</dbReference>
<keyword evidence="10 15" id="KW-0066">ATP synthesis</keyword>
<keyword evidence="17" id="KW-0175">Coiled coil</keyword>
<keyword evidence="5 15" id="KW-0812">Transmembrane</keyword>
<protein>
    <recommendedName>
        <fullName evidence="15">ATP synthase subunit b</fullName>
    </recommendedName>
    <alternativeName>
        <fullName evidence="15">ATP synthase F(0) sector subunit b</fullName>
    </alternativeName>
    <alternativeName>
        <fullName evidence="15">ATPase subunit I</fullName>
    </alternativeName>
    <alternativeName>
        <fullName evidence="15">F-type ATPase subunit b</fullName>
        <shortName evidence="15">F-ATPase subunit b</shortName>
    </alternativeName>
</protein>
<keyword evidence="4 15" id="KW-0138">CF(0)</keyword>
<keyword evidence="7 15" id="KW-1133">Transmembrane helix</keyword>
<dbReference type="InterPro" id="IPR005864">
    <property type="entry name" value="ATP_synth_F0_bsu_bac"/>
</dbReference>
<dbReference type="SUPFAM" id="SSF81573">
    <property type="entry name" value="F1F0 ATP synthase subunit B, membrane domain"/>
    <property type="match status" value="1"/>
</dbReference>
<evidence type="ECO:0000256" key="11">
    <source>
        <dbReference type="ARBA" id="ARBA00025198"/>
    </source>
</evidence>
<evidence type="ECO:0000256" key="15">
    <source>
        <dbReference type="HAMAP-Rule" id="MF_01398"/>
    </source>
</evidence>
<evidence type="ECO:0000256" key="17">
    <source>
        <dbReference type="SAM" id="Coils"/>
    </source>
</evidence>
<dbReference type="Gene3D" id="1.20.5.620">
    <property type="entry name" value="F1F0 ATP synthase subunit B, membrane domain"/>
    <property type="match status" value="1"/>
</dbReference>
<keyword evidence="8 15" id="KW-0406">Ion transport</keyword>
<keyword evidence="6 15" id="KW-0375">Hydrogen ion transport</keyword>
<comment type="function">
    <text evidence="12">Component of the F(0) channel, it forms part of the peripheral stalk, linking F(1) to F(0). The b'-subunit is a diverged and duplicated form of b found in plants and photosynthetic bacteria.</text>
</comment>
<keyword evidence="19" id="KW-1185">Reference proteome</keyword>
<evidence type="ECO:0000313" key="18">
    <source>
        <dbReference type="EMBL" id="MEK8089622.1"/>
    </source>
</evidence>
<dbReference type="InterPro" id="IPR028987">
    <property type="entry name" value="ATP_synth_B-like_membr_sf"/>
</dbReference>
<evidence type="ECO:0000256" key="1">
    <source>
        <dbReference type="ARBA" id="ARBA00005513"/>
    </source>
</evidence>
<dbReference type="NCBIfam" id="NF004411">
    <property type="entry name" value="PRK05759.1-2"/>
    <property type="match status" value="1"/>
</dbReference>
<evidence type="ECO:0000256" key="16">
    <source>
        <dbReference type="RuleBase" id="RU003848"/>
    </source>
</evidence>
<organism evidence="18 19">
    <name type="scientific">Thermithiobacillus plumbiphilus</name>
    <dbReference type="NCBI Taxonomy" id="1729899"/>
    <lineage>
        <taxon>Bacteria</taxon>
        <taxon>Pseudomonadati</taxon>
        <taxon>Pseudomonadota</taxon>
        <taxon>Acidithiobacillia</taxon>
        <taxon>Acidithiobacillales</taxon>
        <taxon>Thermithiobacillaceae</taxon>
        <taxon>Thermithiobacillus</taxon>
    </lineage>
</organism>
<dbReference type="PANTHER" id="PTHR33445">
    <property type="entry name" value="ATP SYNTHASE SUBUNIT B', CHLOROPLASTIC"/>
    <property type="match status" value="1"/>
</dbReference>
<feature type="coiled-coil region" evidence="17">
    <location>
        <begin position="62"/>
        <end position="130"/>
    </location>
</feature>
<keyword evidence="9 15" id="KW-0472">Membrane</keyword>
<sequence length="156" mass="17484">MNINLTLVGQMITFILLIILMRKYLYGPLSAAMAARRQKIAEGLEAAERGKSEQHLAERRAAEVLNEAKQRATEIVAAAEKRGNEVREEAKAVARQEAEQIVAAARAEVEQEYNRAREELRTRVSQLAVEGAERILGREIDPKAHAQILERMVAQI</sequence>
<evidence type="ECO:0000256" key="12">
    <source>
        <dbReference type="ARBA" id="ARBA00025614"/>
    </source>
</evidence>
<evidence type="ECO:0000256" key="2">
    <source>
        <dbReference type="ARBA" id="ARBA00022448"/>
    </source>
</evidence>
<dbReference type="Proteomes" id="UP001446205">
    <property type="component" value="Unassembled WGS sequence"/>
</dbReference>
<dbReference type="RefSeq" id="WP_341370676.1">
    <property type="nucleotide sequence ID" value="NZ_JBBPCO010000006.1"/>
</dbReference>
<evidence type="ECO:0000256" key="7">
    <source>
        <dbReference type="ARBA" id="ARBA00022989"/>
    </source>
</evidence>
<dbReference type="CDD" id="cd06503">
    <property type="entry name" value="ATP-synt_Fo_b"/>
    <property type="match status" value="1"/>
</dbReference>
<comment type="function">
    <text evidence="11 15">F(1)F(0) ATP synthase produces ATP from ADP in the presence of a proton or sodium gradient. F-type ATPases consist of two structural domains, F(1) containing the extramembraneous catalytic core and F(0) containing the membrane proton channel, linked together by a central stalk and a peripheral stalk. During catalysis, ATP synthesis in the catalytic domain of F(1) is coupled via a rotary mechanism of the central stalk subunits to proton translocation.</text>
</comment>
<evidence type="ECO:0000256" key="14">
    <source>
        <dbReference type="ARBA" id="ARBA00037847"/>
    </source>
</evidence>
<dbReference type="InterPro" id="IPR002146">
    <property type="entry name" value="ATP_synth_b/b'su_bac/chlpt"/>
</dbReference>
<dbReference type="EMBL" id="JBBPCO010000006">
    <property type="protein sequence ID" value="MEK8089622.1"/>
    <property type="molecule type" value="Genomic_DNA"/>
</dbReference>
<evidence type="ECO:0000256" key="9">
    <source>
        <dbReference type="ARBA" id="ARBA00023136"/>
    </source>
</evidence>
<comment type="subunit">
    <text evidence="13">F-type ATPases have 2 components, F(1) - the catalytic core - and F(0) - the membrane proton channel. F(1) has five subunits: alpha(3), beta(3), gamma(1), delta(1), epsilon(1). F(0) has four main subunits: a(1), b(2) and c(10-14). The alpha and beta chains form an alternating ring which encloses part of the gamma chain. F(1) is attached to F(0) by a central stalk formed by the gamma and epsilon chains, while a peripheral stalk is formed by the delta and b chains.</text>
</comment>
<evidence type="ECO:0000256" key="3">
    <source>
        <dbReference type="ARBA" id="ARBA00022475"/>
    </source>
</evidence>
<comment type="similarity">
    <text evidence="1 15 16">Belongs to the ATPase B chain family.</text>
</comment>
<evidence type="ECO:0000256" key="4">
    <source>
        <dbReference type="ARBA" id="ARBA00022547"/>
    </source>
</evidence>
<proteinExistence type="inferred from homology"/>
<evidence type="ECO:0000256" key="10">
    <source>
        <dbReference type="ARBA" id="ARBA00023310"/>
    </source>
</evidence>
<dbReference type="HAMAP" id="MF_01398">
    <property type="entry name" value="ATP_synth_b_bprime"/>
    <property type="match status" value="1"/>
</dbReference>
<reference evidence="18 19" key="1">
    <citation type="submission" date="2024-04" db="EMBL/GenBank/DDBJ databases">
        <authorList>
            <person name="Abashina T."/>
            <person name="Shaikin A."/>
        </authorList>
    </citation>
    <scope>NUCLEOTIDE SEQUENCE [LARGE SCALE GENOMIC DNA]</scope>
    <source>
        <strain evidence="18 19">AAFK</strain>
    </source>
</reference>
<dbReference type="NCBIfam" id="TIGR01144">
    <property type="entry name" value="ATP_synt_b"/>
    <property type="match status" value="1"/>
</dbReference>
<keyword evidence="3 15" id="KW-1003">Cell membrane</keyword>
<evidence type="ECO:0000256" key="5">
    <source>
        <dbReference type="ARBA" id="ARBA00022692"/>
    </source>
</evidence>
<dbReference type="Pfam" id="PF00430">
    <property type="entry name" value="ATP-synt_B"/>
    <property type="match status" value="1"/>
</dbReference>
<dbReference type="PANTHER" id="PTHR33445:SF1">
    <property type="entry name" value="ATP SYNTHASE SUBUNIT B"/>
    <property type="match status" value="1"/>
</dbReference>
<comment type="subunit">
    <text evidence="15">F-type ATPases have 2 components, F(1) - the catalytic core - and F(0) - the membrane proton channel. F(1) has five subunits: alpha(3), beta(3), gamma(1), delta(1), epsilon(1). F(0) has three main subunits: a(1), b(2) and c(10-14). The alpha and beta chains form an alternating ring which encloses part of the gamma chain. F(1) is attached to F(0) by a central stalk formed by the gamma and epsilon chains, while a peripheral stalk is formed by the delta and b chains.</text>
</comment>
<evidence type="ECO:0000256" key="6">
    <source>
        <dbReference type="ARBA" id="ARBA00022781"/>
    </source>
</evidence>
<feature type="transmembrane region" description="Helical" evidence="15">
    <location>
        <begin position="6"/>
        <end position="26"/>
    </location>
</feature>